<proteinExistence type="predicted"/>
<dbReference type="Proteomes" id="UP001279681">
    <property type="component" value="Unassembled WGS sequence"/>
</dbReference>
<name>A0ABU4WEU5_9FUSO</name>
<reference evidence="2" key="1">
    <citation type="submission" date="2023-07" db="EMBL/GenBank/DDBJ databases">
        <authorList>
            <person name="Colorado M.A."/>
            <person name="Villamil L.M."/>
            <person name="Melo J.F."/>
            <person name="Rodriguez J.A."/>
            <person name="Ruiz R.Y."/>
        </authorList>
    </citation>
    <scope>NUCLEOTIDE SEQUENCE [LARGE SCALE GENOMIC DNA]</scope>
    <source>
        <strain evidence="2">C33</strain>
    </source>
</reference>
<evidence type="ECO:0008006" key="3">
    <source>
        <dbReference type="Google" id="ProtNLM"/>
    </source>
</evidence>
<dbReference type="RefSeq" id="WP_320314851.1">
    <property type="nucleotide sequence ID" value="NZ_JAVIKH010000090.1"/>
</dbReference>
<organism evidence="1 2">
    <name type="scientific">Candidatus Cetobacterium colombiensis</name>
    <dbReference type="NCBI Taxonomy" id="3073100"/>
    <lineage>
        <taxon>Bacteria</taxon>
        <taxon>Fusobacteriati</taxon>
        <taxon>Fusobacteriota</taxon>
        <taxon>Fusobacteriia</taxon>
        <taxon>Fusobacteriales</taxon>
        <taxon>Fusobacteriaceae</taxon>
        <taxon>Cetobacterium</taxon>
    </lineage>
</organism>
<keyword evidence="2" id="KW-1185">Reference proteome</keyword>
<gene>
    <name evidence="1" type="ORF">RFV38_13725</name>
</gene>
<evidence type="ECO:0000313" key="1">
    <source>
        <dbReference type="EMBL" id="MDX8337537.1"/>
    </source>
</evidence>
<feature type="non-terminal residue" evidence="1">
    <location>
        <position position="1"/>
    </location>
</feature>
<sequence length="87" mass="10270">AEFILKNNLVKKEVPKEKEVDLSVIDDINYYTEYISKNVELYRSIFNLSEERLREIKKEVLIEVGIKIISKSVTIEDINQSIIKRLK</sequence>
<protein>
    <recommendedName>
        <fullName evidence="3">Trigger factor C-terminal domain-containing protein</fullName>
    </recommendedName>
</protein>
<evidence type="ECO:0000313" key="2">
    <source>
        <dbReference type="Proteomes" id="UP001279681"/>
    </source>
</evidence>
<accession>A0ABU4WEU5</accession>
<dbReference type="EMBL" id="JAVIKH010000090">
    <property type="protein sequence ID" value="MDX8337537.1"/>
    <property type="molecule type" value="Genomic_DNA"/>
</dbReference>
<comment type="caution">
    <text evidence="1">The sequence shown here is derived from an EMBL/GenBank/DDBJ whole genome shotgun (WGS) entry which is preliminary data.</text>
</comment>